<reference evidence="1 2" key="1">
    <citation type="submission" date="2019-02" db="EMBL/GenBank/DDBJ databases">
        <title>Deep-cultivation of Planctomycetes and their phenomic and genomic characterization uncovers novel biology.</title>
        <authorList>
            <person name="Wiegand S."/>
            <person name="Jogler M."/>
            <person name="Boedeker C."/>
            <person name="Pinto D."/>
            <person name="Vollmers J."/>
            <person name="Rivas-Marin E."/>
            <person name="Kohn T."/>
            <person name="Peeters S.H."/>
            <person name="Heuer A."/>
            <person name="Rast P."/>
            <person name="Oberbeckmann S."/>
            <person name="Bunk B."/>
            <person name="Jeske O."/>
            <person name="Meyerdierks A."/>
            <person name="Storesund J.E."/>
            <person name="Kallscheuer N."/>
            <person name="Luecker S."/>
            <person name="Lage O.M."/>
            <person name="Pohl T."/>
            <person name="Merkel B.J."/>
            <person name="Hornburger P."/>
            <person name="Mueller R.-W."/>
            <person name="Bruemmer F."/>
            <person name="Labrenz M."/>
            <person name="Spormann A.M."/>
            <person name="Op den Camp H."/>
            <person name="Overmann J."/>
            <person name="Amann R."/>
            <person name="Jetten M.S.M."/>
            <person name="Mascher T."/>
            <person name="Medema M.H."/>
            <person name="Devos D.P."/>
            <person name="Kaster A.-K."/>
            <person name="Ovreas L."/>
            <person name="Rohde M."/>
            <person name="Galperin M.Y."/>
            <person name="Jogler C."/>
        </authorList>
    </citation>
    <scope>NUCLEOTIDE SEQUENCE [LARGE SCALE GENOMIC DNA]</scope>
    <source>
        <strain evidence="1 2">EC9</strain>
    </source>
</reference>
<dbReference type="InterPro" id="IPR036515">
    <property type="entry name" value="Transposase_17_sf"/>
</dbReference>
<dbReference type="GO" id="GO:0006313">
    <property type="term" value="P:DNA transposition"/>
    <property type="evidence" value="ECO:0007669"/>
    <property type="project" value="InterPro"/>
</dbReference>
<dbReference type="GO" id="GO:0003677">
    <property type="term" value="F:DNA binding"/>
    <property type="evidence" value="ECO:0007669"/>
    <property type="project" value="InterPro"/>
</dbReference>
<accession>A0A517LXC6</accession>
<evidence type="ECO:0000313" key="2">
    <source>
        <dbReference type="Proteomes" id="UP000319557"/>
    </source>
</evidence>
<organism evidence="1 2">
    <name type="scientific">Rosistilla ulvae</name>
    <dbReference type="NCBI Taxonomy" id="1930277"/>
    <lineage>
        <taxon>Bacteria</taxon>
        <taxon>Pseudomonadati</taxon>
        <taxon>Planctomycetota</taxon>
        <taxon>Planctomycetia</taxon>
        <taxon>Pirellulales</taxon>
        <taxon>Pirellulaceae</taxon>
        <taxon>Rosistilla</taxon>
    </lineage>
</organism>
<gene>
    <name evidence="1" type="ORF">EC9_14380</name>
</gene>
<dbReference type="Gene3D" id="3.30.70.1290">
    <property type="entry name" value="Transposase IS200-like"/>
    <property type="match status" value="1"/>
</dbReference>
<name>A0A517LXC6_9BACT</name>
<dbReference type="GO" id="GO:0004803">
    <property type="term" value="F:transposase activity"/>
    <property type="evidence" value="ECO:0007669"/>
    <property type="project" value="InterPro"/>
</dbReference>
<keyword evidence="2" id="KW-1185">Reference proteome</keyword>
<dbReference type="KEGG" id="ruv:EC9_14380"/>
<dbReference type="EMBL" id="CP036261">
    <property type="protein sequence ID" value="QDS87260.1"/>
    <property type="molecule type" value="Genomic_DNA"/>
</dbReference>
<proteinExistence type="predicted"/>
<dbReference type="AlphaFoldDB" id="A0A517LXC6"/>
<dbReference type="OrthoDB" id="274904at2"/>
<dbReference type="Proteomes" id="UP000319557">
    <property type="component" value="Chromosome"/>
</dbReference>
<sequence length="204" mass="23537">MVHGYHVVFGTYVFWLPNDQRGSWSEFVAAWELYRMGSLTNKIERTELTQPQRRWQHQTKAKLKYPEVILSGQQAMAVAEGFGVAIDKSRFTIWACSILPQHVHLVIARHRFKVEYIAGLLKGEATKSLNQSSLHPLADYKRHDGNTPTPWNTKSYRGFLESEQEIEDAIAYVLENPIKEGKKKQTWKFVTPFAGLEAGWTTYH</sequence>
<evidence type="ECO:0008006" key="3">
    <source>
        <dbReference type="Google" id="ProtNLM"/>
    </source>
</evidence>
<protein>
    <recommendedName>
        <fullName evidence="3">Transposase IS200-like domain-containing protein</fullName>
    </recommendedName>
</protein>
<dbReference type="SUPFAM" id="SSF143422">
    <property type="entry name" value="Transposase IS200-like"/>
    <property type="match status" value="1"/>
</dbReference>
<evidence type="ECO:0000313" key="1">
    <source>
        <dbReference type="EMBL" id="QDS87260.1"/>
    </source>
</evidence>